<dbReference type="GO" id="GO:0005886">
    <property type="term" value="C:plasma membrane"/>
    <property type="evidence" value="ECO:0007669"/>
    <property type="project" value="UniProtKB-SubCell"/>
</dbReference>
<accession>A0A6S7BMK7</accession>
<keyword evidence="11" id="KW-1185">Reference proteome</keyword>
<evidence type="ECO:0000256" key="8">
    <source>
        <dbReference type="SAM" id="Phobius"/>
    </source>
</evidence>
<keyword evidence="7 8" id="KW-0472">Membrane</keyword>
<comment type="similarity">
    <text evidence="2">Belongs to the binding-protein-dependent transport system permease family. CysTW subfamily.</text>
</comment>
<dbReference type="PANTHER" id="PTHR43848">
    <property type="entry name" value="PUTRESCINE TRANSPORT SYSTEM PERMEASE PROTEIN POTI"/>
    <property type="match status" value="1"/>
</dbReference>
<evidence type="ECO:0000256" key="7">
    <source>
        <dbReference type="ARBA" id="ARBA00023136"/>
    </source>
</evidence>
<evidence type="ECO:0000259" key="9">
    <source>
        <dbReference type="PROSITE" id="PS50928"/>
    </source>
</evidence>
<dbReference type="AlphaFoldDB" id="A0A6S7BMK7"/>
<dbReference type="CDD" id="cd06261">
    <property type="entry name" value="TM_PBP2"/>
    <property type="match status" value="1"/>
</dbReference>
<dbReference type="SUPFAM" id="SSF161098">
    <property type="entry name" value="MetI-like"/>
    <property type="match status" value="1"/>
</dbReference>
<dbReference type="PANTHER" id="PTHR43848:SF2">
    <property type="entry name" value="PUTRESCINE TRANSPORT SYSTEM PERMEASE PROTEIN POTI"/>
    <property type="match status" value="1"/>
</dbReference>
<evidence type="ECO:0000256" key="4">
    <source>
        <dbReference type="ARBA" id="ARBA00022475"/>
    </source>
</evidence>
<feature type="transmembrane region" description="Helical" evidence="8">
    <location>
        <begin position="254"/>
        <end position="278"/>
    </location>
</feature>
<dbReference type="GO" id="GO:0055085">
    <property type="term" value="P:transmembrane transport"/>
    <property type="evidence" value="ECO:0007669"/>
    <property type="project" value="InterPro"/>
</dbReference>
<reference evidence="10 11" key="1">
    <citation type="submission" date="2020-04" db="EMBL/GenBank/DDBJ databases">
        <authorList>
            <person name="De Canck E."/>
        </authorList>
    </citation>
    <scope>NUCLEOTIDE SEQUENCE [LARGE SCALE GENOMIC DNA]</scope>
    <source>
        <strain evidence="10 11">LMG 28138</strain>
    </source>
</reference>
<keyword evidence="6 8" id="KW-1133">Transmembrane helix</keyword>
<dbReference type="InterPro" id="IPR000515">
    <property type="entry name" value="MetI-like"/>
</dbReference>
<name>A0A6S7BMK7_9BURK</name>
<evidence type="ECO:0000256" key="1">
    <source>
        <dbReference type="ARBA" id="ARBA00004651"/>
    </source>
</evidence>
<feature type="transmembrane region" description="Helical" evidence="8">
    <location>
        <begin position="204"/>
        <end position="221"/>
    </location>
</feature>
<evidence type="ECO:0000256" key="5">
    <source>
        <dbReference type="ARBA" id="ARBA00022692"/>
    </source>
</evidence>
<dbReference type="RefSeq" id="WP_175106062.1">
    <property type="nucleotide sequence ID" value="NZ_CADIKM010000017.1"/>
</dbReference>
<evidence type="ECO:0000313" key="10">
    <source>
        <dbReference type="EMBL" id="CAB3793491.1"/>
    </source>
</evidence>
<evidence type="ECO:0000256" key="6">
    <source>
        <dbReference type="ARBA" id="ARBA00022989"/>
    </source>
</evidence>
<dbReference type="InterPro" id="IPR051789">
    <property type="entry name" value="Bact_Polyamine_Transport"/>
</dbReference>
<dbReference type="Proteomes" id="UP000494115">
    <property type="component" value="Unassembled WGS sequence"/>
</dbReference>
<dbReference type="PROSITE" id="PS50928">
    <property type="entry name" value="ABC_TM1"/>
    <property type="match status" value="1"/>
</dbReference>
<feature type="transmembrane region" description="Helical" evidence="8">
    <location>
        <begin position="34"/>
        <end position="55"/>
    </location>
</feature>
<evidence type="ECO:0000256" key="2">
    <source>
        <dbReference type="ARBA" id="ARBA00007069"/>
    </source>
</evidence>
<feature type="transmembrane region" description="Helical" evidence="8">
    <location>
        <begin position="119"/>
        <end position="141"/>
    </location>
</feature>
<keyword evidence="5 8" id="KW-0812">Transmembrane</keyword>
<keyword evidence="4" id="KW-1003">Cell membrane</keyword>
<feature type="domain" description="ABC transmembrane type-1" evidence="9">
    <location>
        <begin position="85"/>
        <end position="271"/>
    </location>
</feature>
<dbReference type="Gene3D" id="1.10.3720.10">
    <property type="entry name" value="MetI-like"/>
    <property type="match status" value="1"/>
</dbReference>
<evidence type="ECO:0000313" key="11">
    <source>
        <dbReference type="Proteomes" id="UP000494115"/>
    </source>
</evidence>
<keyword evidence="3" id="KW-0813">Transport</keyword>
<sequence length="284" mass="31250">MNASSLRIAHMQRPDAPPAGSWSYWRGWPAMAKWGGFILLGLIYFPLLWLAVMSVSEQPLSGLPFPLTGAHYAALFDQPDWLGPFGISILIALGVGAVTACSATLVGRALPHSRRAGSLVLLTMLPLFIPGMSMGAAEFIFLRPMLGLTLGFWSIFIGHVIWAFPFSLLIVLVLTTRFDQRLIEAAADLGASGWRVFWDIEMPILRPGIVGAGIFGFLLSFNEVQRSVFLRGTSTTMPIWNWTMASSQQSQVPIIFSLETIVLAVVLPLLAGLFWLLFVRMDKN</sequence>
<protein>
    <submittedName>
        <fullName evidence="10">Inner membrane ABC transporter permease protein YdcV</fullName>
    </submittedName>
</protein>
<gene>
    <name evidence="10" type="primary">ydcV_2</name>
    <name evidence="10" type="ORF">LMG28138_03553</name>
</gene>
<dbReference type="InterPro" id="IPR035906">
    <property type="entry name" value="MetI-like_sf"/>
</dbReference>
<feature type="transmembrane region" description="Helical" evidence="8">
    <location>
        <begin position="85"/>
        <end position="107"/>
    </location>
</feature>
<feature type="transmembrane region" description="Helical" evidence="8">
    <location>
        <begin position="153"/>
        <end position="174"/>
    </location>
</feature>
<dbReference type="EMBL" id="CADIKM010000017">
    <property type="protein sequence ID" value="CAB3793491.1"/>
    <property type="molecule type" value="Genomic_DNA"/>
</dbReference>
<organism evidence="10 11">
    <name type="scientific">Pararobbsia alpina</name>
    <dbReference type="NCBI Taxonomy" id="621374"/>
    <lineage>
        <taxon>Bacteria</taxon>
        <taxon>Pseudomonadati</taxon>
        <taxon>Pseudomonadota</taxon>
        <taxon>Betaproteobacteria</taxon>
        <taxon>Burkholderiales</taxon>
        <taxon>Burkholderiaceae</taxon>
        <taxon>Pararobbsia</taxon>
    </lineage>
</organism>
<evidence type="ECO:0000256" key="3">
    <source>
        <dbReference type="ARBA" id="ARBA00022448"/>
    </source>
</evidence>
<proteinExistence type="inferred from homology"/>
<comment type="subcellular location">
    <subcellularLocation>
        <location evidence="1">Cell membrane</location>
        <topology evidence="1">Multi-pass membrane protein</topology>
    </subcellularLocation>
</comment>